<keyword evidence="3" id="KW-0396">Initiation factor</keyword>
<accession>A0A2K6N6K3</accession>
<dbReference type="PRINTS" id="PR00315">
    <property type="entry name" value="ELONGATNFCT"/>
</dbReference>
<dbReference type="Gene3D" id="3.40.50.300">
    <property type="entry name" value="P-loop containing nucleotide triphosphate hydrolases"/>
    <property type="match status" value="1"/>
</dbReference>
<dbReference type="InterPro" id="IPR015256">
    <property type="entry name" value="eIF2g_C"/>
</dbReference>
<dbReference type="SUPFAM" id="SSF50465">
    <property type="entry name" value="EF-Tu/eEF-1alpha/eIF2-gamma C-terminal domain"/>
    <property type="match status" value="1"/>
</dbReference>
<proteinExistence type="inferred from homology"/>
<dbReference type="InterPro" id="IPR050543">
    <property type="entry name" value="eIF2G"/>
</dbReference>
<dbReference type="STRING" id="61621.ENSRBIP00000043665"/>
<dbReference type="InterPro" id="IPR027417">
    <property type="entry name" value="P-loop_NTPase"/>
</dbReference>
<dbReference type="Ensembl" id="ENSRBIT00000067717.1">
    <property type="protein sequence ID" value="ENSRBIP00000043665.1"/>
    <property type="gene ID" value="ENSRBIG00000044988.1"/>
</dbReference>
<dbReference type="CDD" id="cd03688">
    <property type="entry name" value="eIF2_gamma_II"/>
    <property type="match status" value="1"/>
</dbReference>
<evidence type="ECO:0000256" key="7">
    <source>
        <dbReference type="ARBA" id="ARBA00023134"/>
    </source>
</evidence>
<dbReference type="InterPro" id="IPR044127">
    <property type="entry name" value="eIF2g_dom_2"/>
</dbReference>
<evidence type="ECO:0000256" key="5">
    <source>
        <dbReference type="ARBA" id="ARBA00022801"/>
    </source>
</evidence>
<keyword evidence="4" id="KW-0547">Nucleotide-binding</keyword>
<dbReference type="Gene3D" id="2.40.30.10">
    <property type="entry name" value="Translation factors"/>
    <property type="match status" value="2"/>
</dbReference>
<dbReference type="SUPFAM" id="SSF52540">
    <property type="entry name" value="P-loop containing nucleoside triphosphate hydrolases"/>
    <property type="match status" value="1"/>
</dbReference>
<dbReference type="CDD" id="cd01888">
    <property type="entry name" value="eIF2_gamma"/>
    <property type="match status" value="1"/>
</dbReference>
<evidence type="ECO:0000313" key="13">
    <source>
        <dbReference type="Proteomes" id="UP000233180"/>
    </source>
</evidence>
<dbReference type="Pfam" id="PF03144">
    <property type="entry name" value="GTP_EFTU_D2"/>
    <property type="match status" value="1"/>
</dbReference>
<dbReference type="InterPro" id="IPR009001">
    <property type="entry name" value="Transl_elong_EF1A/Init_IF2_C"/>
</dbReference>
<dbReference type="GO" id="GO:0003924">
    <property type="term" value="F:GTPase activity"/>
    <property type="evidence" value="ECO:0007669"/>
    <property type="project" value="InterPro"/>
</dbReference>
<dbReference type="FunFam" id="3.40.50.300:FF:000065">
    <property type="entry name" value="Eukaryotic translation initiation factor 2 subunit gamma"/>
    <property type="match status" value="1"/>
</dbReference>
<dbReference type="GO" id="GO:0005525">
    <property type="term" value="F:GTP binding"/>
    <property type="evidence" value="ECO:0007669"/>
    <property type="project" value="UniProtKB-KW"/>
</dbReference>
<dbReference type="Proteomes" id="UP000233180">
    <property type="component" value="Unassembled WGS sequence"/>
</dbReference>
<dbReference type="FunFam" id="2.40.30.10:FF:000011">
    <property type="entry name" value="Eukaryotic translation initiation factor 2 subunit gamma"/>
    <property type="match status" value="1"/>
</dbReference>
<dbReference type="GO" id="GO:0003743">
    <property type="term" value="F:translation initiation factor activity"/>
    <property type="evidence" value="ECO:0007669"/>
    <property type="project" value="UniProtKB-KW"/>
</dbReference>
<feature type="domain" description="Tr-type G" evidence="11">
    <location>
        <begin position="39"/>
        <end position="240"/>
    </location>
</feature>
<comment type="function">
    <text evidence="10">Member of the eIF2 complex that functions in the early steps of protein synthesis by forming a ternary complex with GTP and initiator tRNA. This complex binds to a 40S ribosomal subunit, followed by mRNA binding to form the 43S pre-initiation complex (43S PIC). Junction of the 60S ribosomal subunit to form the 80S initiation complex is preceded by hydrolysis of the GTP bound to eIF2 and release of an eIF2-GDP binary complex. In order for eIF2 to recycle and catalyze another round of initiation, the GDP bound to eIF2 must exchange with GTP by way of a reaction catalyzed by eIF-2B.</text>
</comment>
<evidence type="ECO:0000256" key="10">
    <source>
        <dbReference type="ARBA" id="ARBA00054295"/>
    </source>
</evidence>
<organism evidence="12 13">
    <name type="scientific">Rhinopithecus bieti</name>
    <name type="common">Black snub-nosed monkey</name>
    <name type="synonym">Pygathrix bieti</name>
    <dbReference type="NCBI Taxonomy" id="61621"/>
    <lineage>
        <taxon>Eukaryota</taxon>
        <taxon>Metazoa</taxon>
        <taxon>Chordata</taxon>
        <taxon>Craniata</taxon>
        <taxon>Vertebrata</taxon>
        <taxon>Euteleostomi</taxon>
        <taxon>Mammalia</taxon>
        <taxon>Eutheria</taxon>
        <taxon>Euarchontoglires</taxon>
        <taxon>Primates</taxon>
        <taxon>Haplorrhini</taxon>
        <taxon>Catarrhini</taxon>
        <taxon>Cercopithecidae</taxon>
        <taxon>Colobinae</taxon>
        <taxon>Rhinopithecus</taxon>
    </lineage>
</organism>
<evidence type="ECO:0000259" key="11">
    <source>
        <dbReference type="PROSITE" id="PS51722"/>
    </source>
</evidence>
<dbReference type="GO" id="GO:0005850">
    <property type="term" value="C:eukaryotic translation initiation factor 2 complex"/>
    <property type="evidence" value="ECO:0007669"/>
    <property type="project" value="TreeGrafter"/>
</dbReference>
<dbReference type="PANTHER" id="PTHR42854:SF3">
    <property type="entry name" value="EUKARYOTIC TRANSLATION INITIATION FACTOR 2 SUBUNIT 3-RELATED"/>
    <property type="match status" value="1"/>
</dbReference>
<evidence type="ECO:0000256" key="1">
    <source>
        <dbReference type="ARBA" id="ARBA00007249"/>
    </source>
</evidence>
<dbReference type="OMA" id="AMINIDT"/>
<comment type="catalytic activity">
    <reaction evidence="9">
        <text>GTP + H2O = GDP + phosphate + H(+)</text>
        <dbReference type="Rhea" id="RHEA:19669"/>
        <dbReference type="ChEBI" id="CHEBI:15377"/>
        <dbReference type="ChEBI" id="CHEBI:15378"/>
        <dbReference type="ChEBI" id="CHEBI:37565"/>
        <dbReference type="ChEBI" id="CHEBI:43474"/>
        <dbReference type="ChEBI" id="CHEBI:58189"/>
        <dbReference type="EC" id="3.6.5.3"/>
    </reaction>
</comment>
<dbReference type="GO" id="GO:0000049">
    <property type="term" value="F:tRNA binding"/>
    <property type="evidence" value="ECO:0007669"/>
    <property type="project" value="InterPro"/>
</dbReference>
<reference evidence="12" key="2">
    <citation type="submission" date="2025-08" db="UniProtKB">
        <authorList>
            <consortium name="Ensembl"/>
        </authorList>
    </citation>
    <scope>IDENTIFICATION</scope>
</reference>
<dbReference type="InterPro" id="IPR004161">
    <property type="entry name" value="EFTu-like_2"/>
</dbReference>
<keyword evidence="6" id="KW-0648">Protein biosynthesis</keyword>
<reference evidence="12" key="3">
    <citation type="submission" date="2025-09" db="UniProtKB">
        <authorList>
            <consortium name="Ensembl"/>
        </authorList>
    </citation>
    <scope>IDENTIFICATION</scope>
</reference>
<comment type="similarity">
    <text evidence="1">Belongs to the TRAFAC class translation factor GTPase superfamily. Classic translation factor GTPase family. EF-Tu/EF-1A subfamily.</text>
</comment>
<dbReference type="FunFam" id="2.40.30.10:FF:000009">
    <property type="entry name" value="Eukaryotic translation initiation factor 2 subunit gamma"/>
    <property type="match status" value="1"/>
</dbReference>
<dbReference type="GO" id="GO:0001731">
    <property type="term" value="P:formation of translation preinitiation complex"/>
    <property type="evidence" value="ECO:0007669"/>
    <property type="project" value="TreeGrafter"/>
</dbReference>
<dbReference type="InterPro" id="IPR044128">
    <property type="entry name" value="eIF2g_GTP-bd"/>
</dbReference>
<dbReference type="AlphaFoldDB" id="A0A2K6N6K3"/>
<dbReference type="NCBIfam" id="NF003077">
    <property type="entry name" value="PRK04000.1"/>
    <property type="match status" value="1"/>
</dbReference>
<evidence type="ECO:0000256" key="2">
    <source>
        <dbReference type="ARBA" id="ARBA00011986"/>
    </source>
</evidence>
<reference evidence="12 13" key="1">
    <citation type="submission" date="2016-06" db="EMBL/GenBank/DDBJ databases">
        <title>Genome of Rhinopithecus bieti.</title>
        <authorList>
            <person name="Wu"/>
            <person name="C.-I. and Zhang"/>
            <person name="Y."/>
        </authorList>
    </citation>
    <scope>NUCLEOTIDE SEQUENCE</scope>
</reference>
<dbReference type="GeneTree" id="ENSGT00550000074801"/>
<keyword evidence="7" id="KW-0342">GTP-binding</keyword>
<dbReference type="Pfam" id="PF00009">
    <property type="entry name" value="GTP_EFTU"/>
    <property type="match status" value="1"/>
</dbReference>
<dbReference type="InterPro" id="IPR000795">
    <property type="entry name" value="T_Tr_GTP-bd_dom"/>
</dbReference>
<comment type="subunit">
    <text evidence="8">Eukaryotic translation initiation factor 2 eIF2 is a heterotrimeric complex composed of an alpha (EIF2S1), a beta (EIF2S2) and a gamma (EIF2S3) chain. eIF2 is member of the 43S pre-initiation complex (43S PIC). Interacts (via C-terminus) with CDC123; the interaction is direct.</text>
</comment>
<keyword evidence="13" id="KW-1185">Reference proteome</keyword>
<dbReference type="CDD" id="cd15490">
    <property type="entry name" value="eIF2_gamma_III"/>
    <property type="match status" value="1"/>
</dbReference>
<dbReference type="SUPFAM" id="SSF50447">
    <property type="entry name" value="Translation proteins"/>
    <property type="match status" value="1"/>
</dbReference>
<name>A0A2K6N6K3_RHIBE</name>
<dbReference type="EC" id="3.6.5.3" evidence="2"/>
<evidence type="ECO:0000256" key="9">
    <source>
        <dbReference type="ARBA" id="ARBA00048107"/>
    </source>
</evidence>
<keyword evidence="5" id="KW-0378">Hydrolase</keyword>
<evidence type="ECO:0000256" key="3">
    <source>
        <dbReference type="ARBA" id="ARBA00022540"/>
    </source>
</evidence>
<dbReference type="PANTHER" id="PTHR42854">
    <property type="entry name" value="EUKARYOTIC TRANSLATION INITIATION FACTOR 2 SUBUNIT 3 FAMILY MEMBER"/>
    <property type="match status" value="1"/>
</dbReference>
<protein>
    <recommendedName>
        <fullName evidence="2">protein-synthesizing GTPase</fullName>
        <ecNumber evidence="2">3.6.5.3</ecNumber>
    </recommendedName>
</protein>
<evidence type="ECO:0000313" key="12">
    <source>
        <dbReference type="Ensembl" id="ENSRBIP00000043665.1"/>
    </source>
</evidence>
<dbReference type="GO" id="GO:0005829">
    <property type="term" value="C:cytosol"/>
    <property type="evidence" value="ECO:0007669"/>
    <property type="project" value="TreeGrafter"/>
</dbReference>
<evidence type="ECO:0000256" key="8">
    <source>
        <dbReference type="ARBA" id="ARBA00046961"/>
    </source>
</evidence>
<dbReference type="Pfam" id="PF09173">
    <property type="entry name" value="eIF2_C"/>
    <property type="match status" value="1"/>
</dbReference>
<dbReference type="PROSITE" id="PS51722">
    <property type="entry name" value="G_TR_2"/>
    <property type="match status" value="1"/>
</dbReference>
<dbReference type="InterPro" id="IPR009000">
    <property type="entry name" value="Transl_B-barrel_sf"/>
</dbReference>
<sequence length="457" mass="49760">APSGNMAGREARVTLGQPHLSRQDLTTLDVTKLTPLSHEVITTIDTTGHVAHGKSTVVKAISGVHTVSFKNELERNITIKLRYANAKIYKLDDPSCPRPECYRSCGSSTLDEFPADIAGTKGNFKSVRHVSFVDCPGHDVLMATMLNGTAVMDAALLLIAGNDSCPQPQTSEHLAAIEIMKLKHILILQNKIDLVKESQAKEQYEQILAFLAPIPILAQLKYNIEVVCEYIVKKIPVPPKDFNSEPGLIVIRFFDVNKPGCEVDDLNGGVAGGSILKGVLTVGQEIEVRPGIVSKDSEGKLMCKPIFSKIVSLFAERNDLQYAAPGGLIGVGTKIDPTLCWADRMVGQVLGTIFTELEISYFLLRRLLGVRTEGDKKAAKVQKLSKHEVLMVNIGSLSTGGRVSAVKADLGKIVLTNPVCTGVEEKIALSRRVEKHWRLIAWGQIRGVTIKPTVDDD</sequence>
<evidence type="ECO:0000256" key="4">
    <source>
        <dbReference type="ARBA" id="ARBA00022741"/>
    </source>
</evidence>
<evidence type="ECO:0000256" key="6">
    <source>
        <dbReference type="ARBA" id="ARBA00022917"/>
    </source>
</evidence>